<dbReference type="Proteomes" id="UP000001798">
    <property type="component" value="Chromosome 6"/>
</dbReference>
<reference evidence="2 3" key="3">
    <citation type="journal article" date="2017" name="Mol. Plant Pathol.">
        <title>A gapless genome sequence of the fungus Botrytis cinerea.</title>
        <authorList>
            <person name="Van Kan J.A."/>
            <person name="Stassen J.H."/>
            <person name="Mosbach A."/>
            <person name="Van Der Lee T.A."/>
            <person name="Faino L."/>
            <person name="Farmer A.D."/>
            <person name="Papasotiriou D.G."/>
            <person name="Zhou S."/>
            <person name="Seidl M.F."/>
            <person name="Cottam E."/>
            <person name="Edel D."/>
            <person name="Hahn M."/>
            <person name="Schwartz D.C."/>
            <person name="Dietrich R.A."/>
            <person name="Widdison S."/>
            <person name="Scalliet G."/>
        </authorList>
    </citation>
    <scope>NUCLEOTIDE SEQUENCE [LARGE SCALE GENOMIC DNA]</scope>
    <source>
        <strain evidence="2 3">B05.10</strain>
    </source>
</reference>
<keyword evidence="3" id="KW-1185">Reference proteome</keyword>
<evidence type="ECO:0000313" key="3">
    <source>
        <dbReference type="Proteomes" id="UP000001798"/>
    </source>
</evidence>
<feature type="region of interest" description="Disordered" evidence="1">
    <location>
        <begin position="42"/>
        <end position="70"/>
    </location>
</feature>
<dbReference type="AlphaFoldDB" id="A0A384JJ63"/>
<dbReference type="EMBL" id="CP009810">
    <property type="protein sequence ID" value="ATZ50638.1"/>
    <property type="molecule type" value="Genomic_DNA"/>
</dbReference>
<reference evidence="2 3" key="2">
    <citation type="journal article" date="2012" name="Eukaryot. Cell">
        <title>Genome update of Botrytis cinerea strains B05.10 and T4.</title>
        <authorList>
            <person name="Staats M."/>
            <person name="van Kan J.A."/>
        </authorList>
    </citation>
    <scope>NUCLEOTIDE SEQUENCE [LARGE SCALE GENOMIC DNA]</scope>
    <source>
        <strain evidence="2 3">B05.10</strain>
    </source>
</reference>
<proteinExistence type="predicted"/>
<evidence type="ECO:0000256" key="1">
    <source>
        <dbReference type="SAM" id="MobiDB-lite"/>
    </source>
</evidence>
<protein>
    <submittedName>
        <fullName evidence="2">Uncharacterized protein</fullName>
    </submittedName>
</protein>
<dbReference type="RefSeq" id="XP_001560279.1">
    <property type="nucleotide sequence ID" value="XM_001560229.2"/>
</dbReference>
<evidence type="ECO:0000313" key="2">
    <source>
        <dbReference type="EMBL" id="ATZ50638.1"/>
    </source>
</evidence>
<dbReference type="GeneID" id="5440915"/>
<reference evidence="2 3" key="1">
    <citation type="journal article" date="2011" name="PLoS Genet.">
        <title>Genomic analysis of the necrotrophic fungal pathogens Sclerotinia sclerotiorum and Botrytis cinerea.</title>
        <authorList>
            <person name="Amselem J."/>
            <person name="Cuomo C.A."/>
            <person name="van Kan J.A."/>
            <person name="Viaud M."/>
            <person name="Benito E.P."/>
            <person name="Couloux A."/>
            <person name="Coutinho P.M."/>
            <person name="de Vries R.P."/>
            <person name="Dyer P.S."/>
            <person name="Fillinger S."/>
            <person name="Fournier E."/>
            <person name="Gout L."/>
            <person name="Hahn M."/>
            <person name="Kohn L."/>
            <person name="Lapalu N."/>
            <person name="Plummer K.M."/>
            <person name="Pradier J.M."/>
            <person name="Quevillon E."/>
            <person name="Sharon A."/>
            <person name="Simon A."/>
            <person name="ten Have A."/>
            <person name="Tudzynski B."/>
            <person name="Tudzynski P."/>
            <person name="Wincker P."/>
            <person name="Andrew M."/>
            <person name="Anthouard V."/>
            <person name="Beever R.E."/>
            <person name="Beffa R."/>
            <person name="Benoit I."/>
            <person name="Bouzid O."/>
            <person name="Brault B."/>
            <person name="Chen Z."/>
            <person name="Choquer M."/>
            <person name="Collemare J."/>
            <person name="Cotton P."/>
            <person name="Danchin E.G."/>
            <person name="Da Silva C."/>
            <person name="Gautier A."/>
            <person name="Giraud C."/>
            <person name="Giraud T."/>
            <person name="Gonzalez C."/>
            <person name="Grossetete S."/>
            <person name="Guldener U."/>
            <person name="Henrissat B."/>
            <person name="Howlett B.J."/>
            <person name="Kodira C."/>
            <person name="Kretschmer M."/>
            <person name="Lappartient A."/>
            <person name="Leroch M."/>
            <person name="Levis C."/>
            <person name="Mauceli E."/>
            <person name="Neuveglise C."/>
            <person name="Oeser B."/>
            <person name="Pearson M."/>
            <person name="Poulain J."/>
            <person name="Poussereau N."/>
            <person name="Quesneville H."/>
            <person name="Rascle C."/>
            <person name="Schumacher J."/>
            <person name="Segurens B."/>
            <person name="Sexton A."/>
            <person name="Silva E."/>
            <person name="Sirven C."/>
            <person name="Soanes D.M."/>
            <person name="Talbot N.J."/>
            <person name="Templeton M."/>
            <person name="Yandava C."/>
            <person name="Yarden O."/>
            <person name="Zeng Q."/>
            <person name="Rollins J.A."/>
            <person name="Lebrun M.H."/>
            <person name="Dickman M."/>
        </authorList>
    </citation>
    <scope>NUCLEOTIDE SEQUENCE [LARGE SCALE GENOMIC DNA]</scope>
    <source>
        <strain evidence="2 3">B05.10</strain>
    </source>
</reference>
<gene>
    <name evidence="2" type="ORF">BCIN_06g01330</name>
</gene>
<sequence length="164" mass="18450">MSNLIRQHAVILWSGLGIVSTAASTFVLTRISTRKLYQKALDRSQERMNDNAGGKHQATEHGGPLGETKMEPSVKHSIGLTIRRCTCRPIASGITNWPEIRKIMSAFENADPKDCKGSQRDVYRDKIIEEFSLGTEKLSCDTLKRIYESIIERPYQKNGARISK</sequence>
<dbReference type="VEuPathDB" id="FungiDB:Bcin06g01330"/>
<dbReference type="KEGG" id="bfu:BCIN_06g01330"/>
<accession>A0A384JJ63</accession>
<organism evidence="2 3">
    <name type="scientific">Botryotinia fuckeliana (strain B05.10)</name>
    <name type="common">Noble rot fungus</name>
    <name type="synonym">Botrytis cinerea</name>
    <dbReference type="NCBI Taxonomy" id="332648"/>
    <lineage>
        <taxon>Eukaryota</taxon>
        <taxon>Fungi</taxon>
        <taxon>Dikarya</taxon>
        <taxon>Ascomycota</taxon>
        <taxon>Pezizomycotina</taxon>
        <taxon>Leotiomycetes</taxon>
        <taxon>Helotiales</taxon>
        <taxon>Sclerotiniaceae</taxon>
        <taxon>Botrytis</taxon>
    </lineage>
</organism>
<dbReference type="OrthoDB" id="3557419at2759"/>
<name>A0A384JJ63_BOTFB</name>